<keyword evidence="13 17" id="KW-0830">Ubiquinone</keyword>
<dbReference type="GO" id="GO:0031966">
    <property type="term" value="C:mitochondrial membrane"/>
    <property type="evidence" value="ECO:0007669"/>
    <property type="project" value="UniProtKB-SubCell"/>
</dbReference>
<dbReference type="EC" id="7.1.1.2" evidence="4 17"/>
<evidence type="ECO:0000256" key="13">
    <source>
        <dbReference type="ARBA" id="ARBA00023075"/>
    </source>
</evidence>
<feature type="transmembrane region" description="Helical" evidence="17">
    <location>
        <begin position="7"/>
        <end position="26"/>
    </location>
</feature>
<protein>
    <recommendedName>
        <fullName evidence="5 17">NADH-ubiquinone oxidoreductase chain 4</fullName>
        <ecNumber evidence="4 17">7.1.1.2</ecNumber>
    </recommendedName>
</protein>
<evidence type="ECO:0000256" key="12">
    <source>
        <dbReference type="ARBA" id="ARBA00023027"/>
    </source>
</evidence>
<keyword evidence="9" id="KW-1278">Translocase</keyword>
<dbReference type="GO" id="GO:0048039">
    <property type="term" value="F:ubiquinone binding"/>
    <property type="evidence" value="ECO:0007669"/>
    <property type="project" value="TreeGrafter"/>
</dbReference>
<dbReference type="PANTHER" id="PTHR43507">
    <property type="entry name" value="NADH-UBIQUINONE OXIDOREDUCTASE CHAIN 4"/>
    <property type="match status" value="1"/>
</dbReference>
<evidence type="ECO:0000256" key="1">
    <source>
        <dbReference type="ARBA" id="ARBA00003257"/>
    </source>
</evidence>
<keyword evidence="11 17" id="KW-1133">Transmembrane helix</keyword>
<comment type="catalytic activity">
    <reaction evidence="16 17">
        <text>a ubiquinone + NADH + 5 H(+)(in) = a ubiquinol + NAD(+) + 4 H(+)(out)</text>
        <dbReference type="Rhea" id="RHEA:29091"/>
        <dbReference type="Rhea" id="RHEA-COMP:9565"/>
        <dbReference type="Rhea" id="RHEA-COMP:9566"/>
        <dbReference type="ChEBI" id="CHEBI:15378"/>
        <dbReference type="ChEBI" id="CHEBI:16389"/>
        <dbReference type="ChEBI" id="CHEBI:17976"/>
        <dbReference type="ChEBI" id="CHEBI:57540"/>
        <dbReference type="ChEBI" id="CHEBI:57945"/>
        <dbReference type="EC" id="7.1.1.2"/>
    </reaction>
</comment>
<feature type="transmembrane region" description="Helical" evidence="17">
    <location>
        <begin position="410"/>
        <end position="430"/>
    </location>
</feature>
<gene>
    <name evidence="20" type="primary">nad4</name>
</gene>
<dbReference type="GO" id="GO:0003954">
    <property type="term" value="F:NADH dehydrogenase activity"/>
    <property type="evidence" value="ECO:0007669"/>
    <property type="project" value="TreeGrafter"/>
</dbReference>
<feature type="transmembrane region" description="Helical" evidence="17">
    <location>
        <begin position="364"/>
        <end position="389"/>
    </location>
</feature>
<evidence type="ECO:0000259" key="19">
    <source>
        <dbReference type="Pfam" id="PF01059"/>
    </source>
</evidence>
<sequence length="431" mass="48599">MNLFLMLLVNMWGESVMIYICLIFLFLIKSSSYMLGSVGNFIEVDWVGWVLVMLSIWIVVLSVLSSMMIKTKSKFSGLFMALNGGLRFFLMGSFVFSDYLMFYVSFECCLIPILFIILGWGYQPERAQAGIYMLFYTIFGSLPLFFLIMYISDSYGSVYMYLGFSVEGSLLIYMMMLLGFLVKFPMYGVHLWLLKAHVEAPVAGSMILAGVLLKLGGYGILRFVPLLFGEAKIFLLLSCFSLWGGFLMSLICLRQMDMKLLIASSSVVHMSMCIIGLLVFSDCGLKGAVIMMLAHGLCSSGLFCLANMVYERTCSRSMLLSKGLLNLMPTLSMFWFLLLMGNMAAPPSINLLSELILIIGMISWSNYMIIILMLMSFFSAGYSLFLYSLSQHGVYVLSKSSMKMTVLMEYLVIFLHWAPLNILILIGWVMV</sequence>
<keyword evidence="15 17" id="KW-0472">Membrane</keyword>
<evidence type="ECO:0000313" key="20">
    <source>
        <dbReference type="EMBL" id="AXI98696.1"/>
    </source>
</evidence>
<keyword evidence="14 17" id="KW-0496">Mitochondrion</keyword>
<feature type="transmembrane region" description="Helical" evidence="17">
    <location>
        <begin position="77"/>
        <end position="96"/>
    </location>
</feature>
<dbReference type="InterPro" id="IPR003918">
    <property type="entry name" value="NADH_UbQ_OxRdtase"/>
</dbReference>
<keyword evidence="12 17" id="KW-0520">NAD</keyword>
<feature type="transmembrane region" description="Helical" evidence="17">
    <location>
        <begin position="287"/>
        <end position="311"/>
    </location>
</feature>
<feature type="transmembrane region" description="Helical" evidence="17">
    <location>
        <begin position="233"/>
        <end position="253"/>
    </location>
</feature>
<dbReference type="InterPro" id="IPR001750">
    <property type="entry name" value="ND/Mrp_TM"/>
</dbReference>
<geneLocation type="mitochondrion" evidence="20"/>
<evidence type="ECO:0000256" key="15">
    <source>
        <dbReference type="ARBA" id="ARBA00023136"/>
    </source>
</evidence>
<dbReference type="PRINTS" id="PR01437">
    <property type="entry name" value="NUOXDRDTASE4"/>
</dbReference>
<dbReference type="GO" id="GO:0042773">
    <property type="term" value="P:ATP synthesis coupled electron transport"/>
    <property type="evidence" value="ECO:0007669"/>
    <property type="project" value="InterPro"/>
</dbReference>
<proteinExistence type="inferred from homology"/>
<feature type="transmembrane region" description="Helical" evidence="17">
    <location>
        <begin position="260"/>
        <end position="281"/>
    </location>
</feature>
<organism evidence="20">
    <name type="scientific">Pseudoniphargus portosancti</name>
    <dbReference type="NCBI Taxonomy" id="2056019"/>
    <lineage>
        <taxon>Eukaryota</taxon>
        <taxon>Metazoa</taxon>
        <taxon>Ecdysozoa</taxon>
        <taxon>Arthropoda</taxon>
        <taxon>Crustacea</taxon>
        <taxon>Multicrustacea</taxon>
        <taxon>Malacostraca</taxon>
        <taxon>Eumalacostraca</taxon>
        <taxon>Peracarida</taxon>
        <taxon>Amphipoda</taxon>
        <taxon>Senticaudata</taxon>
        <taxon>Gammarida</taxon>
        <taxon>Crangonyctidira</taxon>
        <taxon>Allocrangonyctoidea</taxon>
        <taxon>Allocrangonyctidae</taxon>
        <taxon>Pseudoniphargus</taxon>
    </lineage>
</organism>
<keyword evidence="8 17" id="KW-0812">Transmembrane</keyword>
<comment type="function">
    <text evidence="1">Core subunit of the mitochondrial membrane respiratory chain NADH dehydrogenase (Complex I) that is believed to belong to the minimal assembly required for catalysis. Complex I functions in the transfer of electrons from NADH to the respiratory chain. The immediate electron acceptor for the enzyme is believed to be ubiquinone.</text>
</comment>
<reference evidence="20" key="1">
    <citation type="journal article" date="2018" name="Mol. Phylogenet. Evol.">
        <title>Species delimitation and mitogenome phylogenetics in the subterranean genus Pseudoniphargus (Crustacea: Amphipoda).</title>
        <authorList>
            <person name="Stokkan M."/>
            <person name="Jurado-Rivera J.A."/>
            <person name="Oromi P."/>
            <person name="Juan C."/>
            <person name="Jaume D."/>
            <person name="Pons J."/>
        </authorList>
    </citation>
    <scope>NUCLEOTIDE SEQUENCE</scope>
</reference>
<dbReference type="Pfam" id="PF00361">
    <property type="entry name" value="Proton_antipo_M"/>
    <property type="match status" value="1"/>
</dbReference>
<dbReference type="GO" id="GO:0008137">
    <property type="term" value="F:NADH dehydrogenase (ubiquinone) activity"/>
    <property type="evidence" value="ECO:0007669"/>
    <property type="project" value="UniProtKB-UniRule"/>
</dbReference>
<keyword evidence="7 17" id="KW-0679">Respiratory chain</keyword>
<feature type="transmembrane region" description="Helical" evidence="17">
    <location>
        <begin position="129"/>
        <end position="152"/>
    </location>
</feature>
<evidence type="ECO:0000256" key="16">
    <source>
        <dbReference type="ARBA" id="ARBA00049551"/>
    </source>
</evidence>
<dbReference type="EMBL" id="MH592136">
    <property type="protein sequence ID" value="AXI98696.1"/>
    <property type="molecule type" value="Genomic_DNA"/>
</dbReference>
<evidence type="ECO:0000256" key="11">
    <source>
        <dbReference type="ARBA" id="ARBA00022989"/>
    </source>
</evidence>
<accession>A0A345UE10</accession>
<feature type="transmembrane region" description="Helical" evidence="17">
    <location>
        <begin position="323"/>
        <end position="344"/>
    </location>
</feature>
<dbReference type="PANTHER" id="PTHR43507:SF20">
    <property type="entry name" value="NADH-UBIQUINONE OXIDOREDUCTASE CHAIN 4"/>
    <property type="match status" value="1"/>
</dbReference>
<feature type="transmembrane region" description="Helical" evidence="17">
    <location>
        <begin position="102"/>
        <end position="122"/>
    </location>
</feature>
<evidence type="ECO:0000256" key="9">
    <source>
        <dbReference type="ARBA" id="ARBA00022967"/>
    </source>
</evidence>
<feature type="transmembrane region" description="Helical" evidence="17">
    <location>
        <begin position="46"/>
        <end position="65"/>
    </location>
</feature>
<evidence type="ECO:0000256" key="4">
    <source>
        <dbReference type="ARBA" id="ARBA00012944"/>
    </source>
</evidence>
<evidence type="ECO:0000256" key="14">
    <source>
        <dbReference type="ARBA" id="ARBA00023128"/>
    </source>
</evidence>
<name>A0A345UE10_9CRUS</name>
<evidence type="ECO:0000256" key="17">
    <source>
        <dbReference type="RuleBase" id="RU003297"/>
    </source>
</evidence>
<evidence type="ECO:0000256" key="6">
    <source>
        <dbReference type="ARBA" id="ARBA00022448"/>
    </source>
</evidence>
<feature type="transmembrane region" description="Helical" evidence="17">
    <location>
        <begin position="202"/>
        <end position="221"/>
    </location>
</feature>
<comment type="similarity">
    <text evidence="3 17">Belongs to the complex I subunit 4 family.</text>
</comment>
<evidence type="ECO:0000256" key="5">
    <source>
        <dbReference type="ARBA" id="ARBA00021006"/>
    </source>
</evidence>
<evidence type="ECO:0000259" key="18">
    <source>
        <dbReference type="Pfam" id="PF00361"/>
    </source>
</evidence>
<feature type="transmembrane region" description="Helical" evidence="17">
    <location>
        <begin position="158"/>
        <end position="182"/>
    </location>
</feature>
<evidence type="ECO:0000256" key="8">
    <source>
        <dbReference type="ARBA" id="ARBA00022692"/>
    </source>
</evidence>
<evidence type="ECO:0000256" key="2">
    <source>
        <dbReference type="ARBA" id="ARBA00004225"/>
    </source>
</evidence>
<comment type="function">
    <text evidence="17">Core subunit of the mitochondrial membrane respiratory chain NADH dehydrogenase (Complex I) which catalyzes electron transfer from NADH through the respiratory chain, using ubiquinone as an electron acceptor. Essential for the catalytic activity and assembly of complex I.</text>
</comment>
<comment type="subcellular location">
    <subcellularLocation>
        <location evidence="2 17">Mitochondrion membrane</location>
        <topology evidence="2 17">Multi-pass membrane protein</topology>
    </subcellularLocation>
</comment>
<evidence type="ECO:0000256" key="10">
    <source>
        <dbReference type="ARBA" id="ARBA00022982"/>
    </source>
</evidence>
<dbReference type="AlphaFoldDB" id="A0A345UE10"/>
<evidence type="ECO:0000256" key="3">
    <source>
        <dbReference type="ARBA" id="ARBA00009025"/>
    </source>
</evidence>
<feature type="domain" description="NADH:quinone oxidoreductase/Mrp antiporter transmembrane" evidence="18">
    <location>
        <begin position="98"/>
        <end position="378"/>
    </location>
</feature>
<feature type="domain" description="NADH:ubiquinone oxidoreductase chain 4 N-terminal" evidence="19">
    <location>
        <begin position="8"/>
        <end position="91"/>
    </location>
</feature>
<dbReference type="GO" id="GO:0015990">
    <property type="term" value="P:electron transport coupled proton transport"/>
    <property type="evidence" value="ECO:0007669"/>
    <property type="project" value="TreeGrafter"/>
</dbReference>
<keyword evidence="6 17" id="KW-0813">Transport</keyword>
<dbReference type="Pfam" id="PF01059">
    <property type="entry name" value="Oxidored_q5_N"/>
    <property type="match status" value="1"/>
</dbReference>
<evidence type="ECO:0000256" key="7">
    <source>
        <dbReference type="ARBA" id="ARBA00022660"/>
    </source>
</evidence>
<keyword evidence="10 17" id="KW-0249">Electron transport</keyword>
<dbReference type="InterPro" id="IPR000260">
    <property type="entry name" value="NADH4_N"/>
</dbReference>